<sequence>MLMSHVPNPVVLTESSSISNRDVSFMSGCCLGKNRCKAWTLAIILFLACWSMLSASAGLAMKWYGQNPLGSGKNYEDIMNLLDPLEMEVREKIVRHAWDRYVYNPRARLGNFWYDAFEAAYEDLDTDDNATKDAAIREIARLSLLAFEVDLNTGRPKVDMPTKAWLSWLAWHPKFLWS</sequence>
<protein>
    <submittedName>
        <fullName evidence="1">Uncharacterized protein</fullName>
    </submittedName>
</protein>
<gene>
    <name evidence="1" type="ORF">O6H91_05G093100</name>
</gene>
<keyword evidence="2" id="KW-1185">Reference proteome</keyword>
<accession>A0ACC2DRB5</accession>
<dbReference type="EMBL" id="CM055096">
    <property type="protein sequence ID" value="KAJ7556670.1"/>
    <property type="molecule type" value="Genomic_DNA"/>
</dbReference>
<proteinExistence type="predicted"/>
<reference evidence="2" key="1">
    <citation type="journal article" date="2024" name="Proc. Natl. Acad. Sci. U.S.A.">
        <title>Extraordinary preservation of gene collinearity over three hundred million years revealed in homosporous lycophytes.</title>
        <authorList>
            <person name="Li C."/>
            <person name="Wickell D."/>
            <person name="Kuo L.Y."/>
            <person name="Chen X."/>
            <person name="Nie B."/>
            <person name="Liao X."/>
            <person name="Peng D."/>
            <person name="Ji J."/>
            <person name="Jenkins J."/>
            <person name="Williams M."/>
            <person name="Shu S."/>
            <person name="Plott C."/>
            <person name="Barry K."/>
            <person name="Rajasekar S."/>
            <person name="Grimwood J."/>
            <person name="Han X."/>
            <person name="Sun S."/>
            <person name="Hou Z."/>
            <person name="He W."/>
            <person name="Dai G."/>
            <person name="Sun C."/>
            <person name="Schmutz J."/>
            <person name="Leebens-Mack J.H."/>
            <person name="Li F.W."/>
            <person name="Wang L."/>
        </authorList>
    </citation>
    <scope>NUCLEOTIDE SEQUENCE [LARGE SCALE GENOMIC DNA]</scope>
    <source>
        <strain evidence="2">cv. PW_Plant_1</strain>
    </source>
</reference>
<dbReference type="Proteomes" id="UP001162992">
    <property type="component" value="Chromosome 5"/>
</dbReference>
<comment type="caution">
    <text evidence="1">The sequence shown here is derived from an EMBL/GenBank/DDBJ whole genome shotgun (WGS) entry which is preliminary data.</text>
</comment>
<organism evidence="1 2">
    <name type="scientific">Diphasiastrum complanatum</name>
    <name type="common">Issler's clubmoss</name>
    <name type="synonym">Lycopodium complanatum</name>
    <dbReference type="NCBI Taxonomy" id="34168"/>
    <lineage>
        <taxon>Eukaryota</taxon>
        <taxon>Viridiplantae</taxon>
        <taxon>Streptophyta</taxon>
        <taxon>Embryophyta</taxon>
        <taxon>Tracheophyta</taxon>
        <taxon>Lycopodiopsida</taxon>
        <taxon>Lycopodiales</taxon>
        <taxon>Lycopodiaceae</taxon>
        <taxon>Lycopodioideae</taxon>
        <taxon>Diphasiastrum</taxon>
    </lineage>
</organism>
<evidence type="ECO:0000313" key="1">
    <source>
        <dbReference type="EMBL" id="KAJ7556670.1"/>
    </source>
</evidence>
<evidence type="ECO:0000313" key="2">
    <source>
        <dbReference type="Proteomes" id="UP001162992"/>
    </source>
</evidence>
<name>A0ACC2DRB5_DIPCM</name>